<dbReference type="Pfam" id="PF00831">
    <property type="entry name" value="Ribosomal_L29"/>
    <property type="match status" value="1"/>
</dbReference>
<evidence type="ECO:0000313" key="7">
    <source>
        <dbReference type="Proteomes" id="UP001247805"/>
    </source>
</evidence>
<evidence type="ECO:0000256" key="2">
    <source>
        <dbReference type="ARBA" id="ARBA00022980"/>
    </source>
</evidence>
<accession>A0ABU3SSR3</accession>
<name>A0ABU3SSR3_9ALTE</name>
<evidence type="ECO:0000256" key="1">
    <source>
        <dbReference type="ARBA" id="ARBA00009254"/>
    </source>
</evidence>
<dbReference type="RefSeq" id="WP_316024754.1">
    <property type="nucleotide sequence ID" value="NZ_JAWDIO010000002.1"/>
</dbReference>
<dbReference type="NCBIfam" id="TIGR00012">
    <property type="entry name" value="L29"/>
    <property type="match status" value="1"/>
</dbReference>
<evidence type="ECO:0000256" key="5">
    <source>
        <dbReference type="HAMAP-Rule" id="MF_00374"/>
    </source>
</evidence>
<reference evidence="6 7" key="1">
    <citation type="submission" date="2023-10" db="EMBL/GenBank/DDBJ databases">
        <title>Glaciecola aquimarina strain GGW-M5 nov., isolated from a coastal seawater.</title>
        <authorList>
            <person name="Bayburt H."/>
            <person name="Kim J.M."/>
            <person name="Choi B.J."/>
            <person name="Jeon C.O."/>
        </authorList>
    </citation>
    <scope>NUCLEOTIDE SEQUENCE [LARGE SCALE GENOMIC DNA]</scope>
    <source>
        <strain evidence="6 7">KCTC 32108</strain>
    </source>
</reference>
<protein>
    <recommendedName>
        <fullName evidence="4 5">Large ribosomal subunit protein uL29</fullName>
    </recommendedName>
</protein>
<dbReference type="HAMAP" id="MF_00374">
    <property type="entry name" value="Ribosomal_uL29"/>
    <property type="match status" value="1"/>
</dbReference>
<dbReference type="Proteomes" id="UP001247805">
    <property type="component" value="Unassembled WGS sequence"/>
</dbReference>
<dbReference type="PANTHER" id="PTHR10916:SF0">
    <property type="entry name" value="LARGE RIBOSOMAL SUBUNIT PROTEIN UL29C"/>
    <property type="match status" value="1"/>
</dbReference>
<keyword evidence="3 5" id="KW-0687">Ribonucleoprotein</keyword>
<comment type="caution">
    <text evidence="6">The sequence shown here is derived from an EMBL/GenBank/DDBJ whole genome shotgun (WGS) entry which is preliminary data.</text>
</comment>
<dbReference type="EMBL" id="JAWDIO010000002">
    <property type="protein sequence ID" value="MDU0353057.1"/>
    <property type="molecule type" value="Genomic_DNA"/>
</dbReference>
<evidence type="ECO:0000256" key="4">
    <source>
        <dbReference type="ARBA" id="ARBA00035204"/>
    </source>
</evidence>
<keyword evidence="2 5" id="KW-0689">Ribosomal protein</keyword>
<dbReference type="Gene3D" id="6.10.140.1970">
    <property type="match status" value="1"/>
</dbReference>
<dbReference type="InterPro" id="IPR050063">
    <property type="entry name" value="Ribosomal_protein_uL29"/>
</dbReference>
<sequence length="68" mass="7612">MKATELKEKSVEELNTELLNLLREQFNLRMQASTGQLEKTDGLRKVRRSIARVKTILTEKAAAPSVGA</sequence>
<keyword evidence="7" id="KW-1185">Reference proteome</keyword>
<proteinExistence type="inferred from homology"/>
<organism evidence="6 7">
    <name type="scientific">Paraglaciecola aquimarina</name>
    <dbReference type="NCBI Taxonomy" id="1235557"/>
    <lineage>
        <taxon>Bacteria</taxon>
        <taxon>Pseudomonadati</taxon>
        <taxon>Pseudomonadota</taxon>
        <taxon>Gammaproteobacteria</taxon>
        <taxon>Alteromonadales</taxon>
        <taxon>Alteromonadaceae</taxon>
        <taxon>Paraglaciecola</taxon>
    </lineage>
</organism>
<dbReference type="SUPFAM" id="SSF46561">
    <property type="entry name" value="Ribosomal protein L29 (L29p)"/>
    <property type="match status" value="1"/>
</dbReference>
<gene>
    <name evidence="5 6" type="primary">rpmC</name>
    <name evidence="6" type="ORF">RS130_03115</name>
</gene>
<dbReference type="GO" id="GO:0005840">
    <property type="term" value="C:ribosome"/>
    <property type="evidence" value="ECO:0007669"/>
    <property type="project" value="UniProtKB-KW"/>
</dbReference>
<comment type="similarity">
    <text evidence="1 5">Belongs to the universal ribosomal protein uL29 family.</text>
</comment>
<evidence type="ECO:0000313" key="6">
    <source>
        <dbReference type="EMBL" id="MDU0353057.1"/>
    </source>
</evidence>
<dbReference type="CDD" id="cd00427">
    <property type="entry name" value="Ribosomal_L29_HIP"/>
    <property type="match status" value="1"/>
</dbReference>
<evidence type="ECO:0000256" key="3">
    <source>
        <dbReference type="ARBA" id="ARBA00023274"/>
    </source>
</evidence>
<dbReference type="InterPro" id="IPR036049">
    <property type="entry name" value="Ribosomal_uL29_sf"/>
</dbReference>
<dbReference type="PANTHER" id="PTHR10916">
    <property type="entry name" value="60S RIBOSOMAL PROTEIN L35/50S RIBOSOMAL PROTEIN L29"/>
    <property type="match status" value="1"/>
</dbReference>
<dbReference type="InterPro" id="IPR001854">
    <property type="entry name" value="Ribosomal_uL29"/>
</dbReference>